<evidence type="ECO:0000259" key="6">
    <source>
        <dbReference type="Pfam" id="PF09864"/>
    </source>
</evidence>
<accession>A0A2K9MGU2</accession>
<protein>
    <recommendedName>
        <fullName evidence="6">C-type lysozyme inhibitor domain-containing protein</fullName>
    </recommendedName>
</protein>
<feature type="chain" id="PRO_5014901399" description="C-type lysozyme inhibitor domain-containing protein" evidence="5">
    <location>
        <begin position="20"/>
        <end position="121"/>
    </location>
</feature>
<keyword evidence="3" id="KW-0564">Palmitate</keyword>
<reference evidence="8" key="1">
    <citation type="submission" date="2017-12" db="EMBL/GenBank/DDBJ databases">
        <title>Genomic analysis of Paracoccus sp. CBA4604.</title>
        <authorList>
            <person name="Roh S.W."/>
            <person name="Kim J.Y."/>
            <person name="Kim J.S."/>
        </authorList>
    </citation>
    <scope>NUCLEOTIDE SEQUENCE [LARGE SCALE GENOMIC DNA]</scope>
    <source>
        <strain evidence="8">CBA4604</strain>
    </source>
</reference>
<dbReference type="InterPro" id="IPR018660">
    <property type="entry name" value="MliC"/>
</dbReference>
<name>A0A2K9MGU2_9RHOB</name>
<dbReference type="Pfam" id="PF09864">
    <property type="entry name" value="MliC"/>
    <property type="match status" value="1"/>
</dbReference>
<dbReference type="OrthoDB" id="120729at2"/>
<keyword evidence="2" id="KW-0472">Membrane</keyword>
<evidence type="ECO:0000256" key="5">
    <source>
        <dbReference type="SAM" id="SignalP"/>
    </source>
</evidence>
<evidence type="ECO:0000256" key="4">
    <source>
        <dbReference type="ARBA" id="ARBA00023288"/>
    </source>
</evidence>
<keyword evidence="1 5" id="KW-0732">Signal</keyword>
<proteinExistence type="predicted"/>
<dbReference type="AlphaFoldDB" id="A0A2K9MGU2"/>
<evidence type="ECO:0000256" key="2">
    <source>
        <dbReference type="ARBA" id="ARBA00023136"/>
    </source>
</evidence>
<evidence type="ECO:0000313" key="8">
    <source>
        <dbReference type="Proteomes" id="UP000234882"/>
    </source>
</evidence>
<dbReference type="EMBL" id="CP025583">
    <property type="protein sequence ID" value="AUM74869.1"/>
    <property type="molecule type" value="Genomic_DNA"/>
</dbReference>
<feature type="signal peptide" evidence="5">
    <location>
        <begin position="1"/>
        <end position="19"/>
    </location>
</feature>
<evidence type="ECO:0000256" key="3">
    <source>
        <dbReference type="ARBA" id="ARBA00023139"/>
    </source>
</evidence>
<dbReference type="Gene3D" id="2.40.128.200">
    <property type="match status" value="1"/>
</dbReference>
<dbReference type="KEGG" id="paru:CYR75_11790"/>
<evidence type="ECO:0000256" key="1">
    <source>
        <dbReference type="ARBA" id="ARBA00022729"/>
    </source>
</evidence>
<evidence type="ECO:0000313" key="7">
    <source>
        <dbReference type="EMBL" id="AUM74869.1"/>
    </source>
</evidence>
<dbReference type="Proteomes" id="UP000234882">
    <property type="component" value="Chromosome"/>
</dbReference>
<keyword evidence="8" id="KW-1185">Reference proteome</keyword>
<organism evidence="7 8">
    <name type="scientific">Paracoccus jeotgali</name>
    <dbReference type="NCBI Taxonomy" id="2065379"/>
    <lineage>
        <taxon>Bacteria</taxon>
        <taxon>Pseudomonadati</taxon>
        <taxon>Pseudomonadota</taxon>
        <taxon>Alphaproteobacteria</taxon>
        <taxon>Rhodobacterales</taxon>
        <taxon>Paracoccaceae</taxon>
        <taxon>Paracoccus</taxon>
    </lineage>
</organism>
<feature type="domain" description="C-type lysozyme inhibitor" evidence="6">
    <location>
        <begin position="40"/>
        <end position="107"/>
    </location>
</feature>
<keyword evidence="4" id="KW-0449">Lipoprotein</keyword>
<dbReference type="SUPFAM" id="SSF141488">
    <property type="entry name" value="YdhA-like"/>
    <property type="match status" value="1"/>
</dbReference>
<dbReference type="InterPro" id="IPR036328">
    <property type="entry name" value="MliC_sf"/>
</dbReference>
<dbReference type="RefSeq" id="WP_101500214.1">
    <property type="nucleotide sequence ID" value="NZ_CP025583.1"/>
</dbReference>
<gene>
    <name evidence="7" type="ORF">CYR75_11790</name>
</gene>
<sequence length="121" mass="12414">MRIALSALFLLAGAGVASAQANVSVTLTPGSLDNVQSHSYACGEGQSAMPVQYVNAGANALAILPIDGEQRIFVNVVSGSGAKYVSGAHVWWTKGDSATLENEMEEGSSIECSVTDAQPAQ</sequence>